<keyword evidence="4" id="KW-1185">Reference proteome</keyword>
<dbReference type="InterPro" id="IPR044828">
    <property type="entry name" value="TSJT1-like"/>
</dbReference>
<dbReference type="Pfam" id="PF12481">
    <property type="entry name" value="DUF3700"/>
    <property type="match status" value="1"/>
</dbReference>
<accession>A0AAQ3QGT7</accession>
<reference evidence="3 4" key="1">
    <citation type="submission" date="2023-10" db="EMBL/GenBank/DDBJ databases">
        <title>Chromosome-scale genome assembly provides insights into flower coloration mechanisms of Canna indica.</title>
        <authorList>
            <person name="Li C."/>
        </authorList>
    </citation>
    <scope>NUCLEOTIDE SEQUENCE [LARGE SCALE GENOMIC DNA]</scope>
    <source>
        <tissue evidence="3">Flower</tissue>
    </source>
</reference>
<evidence type="ECO:0000259" key="2">
    <source>
        <dbReference type="SMART" id="SM01172"/>
    </source>
</evidence>
<organism evidence="3 4">
    <name type="scientific">Canna indica</name>
    <name type="common">Indian-shot</name>
    <dbReference type="NCBI Taxonomy" id="4628"/>
    <lineage>
        <taxon>Eukaryota</taxon>
        <taxon>Viridiplantae</taxon>
        <taxon>Streptophyta</taxon>
        <taxon>Embryophyta</taxon>
        <taxon>Tracheophyta</taxon>
        <taxon>Spermatophyta</taxon>
        <taxon>Magnoliopsida</taxon>
        <taxon>Liliopsida</taxon>
        <taxon>Zingiberales</taxon>
        <taxon>Cannaceae</taxon>
        <taxon>Canna</taxon>
    </lineage>
</organism>
<dbReference type="AlphaFoldDB" id="A0AAQ3QGT7"/>
<proteinExistence type="predicted"/>
<dbReference type="Proteomes" id="UP001327560">
    <property type="component" value="Chromosome 5"/>
</dbReference>
<feature type="compositionally biased region" description="Acidic residues" evidence="1">
    <location>
        <begin position="1"/>
        <end position="10"/>
    </location>
</feature>
<feature type="domain" description="DUF3700" evidence="2">
    <location>
        <begin position="35"/>
        <end position="176"/>
    </location>
</feature>
<evidence type="ECO:0000256" key="1">
    <source>
        <dbReference type="SAM" id="MobiDB-lite"/>
    </source>
</evidence>
<sequence>MTITEEVYEDDPPHWDTSEDTSEERLLPRTTIKWDLISEDGEEIRVDRPIFDHFDDDSDDEEDDFETRFSNFTFKEDEAAYVTEFEYPVLRKLQDSVKTESQEYGLGKTANEATIVIEAYKTLRDRGPFLASQVVRDLGGNFAFVLFDSVALKSQYQFIRLYRLEHISEHVDATADPRE</sequence>
<evidence type="ECO:0000313" key="3">
    <source>
        <dbReference type="EMBL" id="WOL07725.1"/>
    </source>
</evidence>
<dbReference type="InterPro" id="IPR024286">
    <property type="entry name" value="DUF3700"/>
</dbReference>
<name>A0AAQ3QGT7_9LILI</name>
<gene>
    <name evidence="3" type="ORF">Cni_G16472</name>
</gene>
<dbReference type="PANTHER" id="PTHR45952">
    <property type="entry name" value="ALUMINUM INDUCED PROTEIN WITH YGL AND LRDR MOTIFS"/>
    <property type="match status" value="1"/>
</dbReference>
<dbReference type="EMBL" id="CP136894">
    <property type="protein sequence ID" value="WOL07725.1"/>
    <property type="molecule type" value="Genomic_DNA"/>
</dbReference>
<feature type="region of interest" description="Disordered" evidence="1">
    <location>
        <begin position="1"/>
        <end position="23"/>
    </location>
</feature>
<evidence type="ECO:0000313" key="4">
    <source>
        <dbReference type="Proteomes" id="UP001327560"/>
    </source>
</evidence>
<protein>
    <recommendedName>
        <fullName evidence="2">DUF3700 domain-containing protein</fullName>
    </recommendedName>
</protein>
<dbReference type="SMART" id="SM01172">
    <property type="entry name" value="DUF3700"/>
    <property type="match status" value="1"/>
</dbReference>
<dbReference type="PANTHER" id="PTHR45952:SF4">
    <property type="entry name" value="ALUMINUM INDUCED PROTEIN WITH YGL AND LRDR MOTIFS"/>
    <property type="match status" value="1"/>
</dbReference>
<feature type="compositionally biased region" description="Basic and acidic residues" evidence="1">
    <location>
        <begin position="11"/>
        <end position="23"/>
    </location>
</feature>